<keyword evidence="1" id="KW-0808">Transferase</keyword>
<accession>A0ABN1NLQ3</accession>
<dbReference type="Gene3D" id="3.40.630.30">
    <property type="match status" value="1"/>
</dbReference>
<comment type="caution">
    <text evidence="5">The sequence shown here is derived from an EMBL/GenBank/DDBJ whole genome shotgun (WGS) entry which is preliminary data.</text>
</comment>
<evidence type="ECO:0000256" key="3">
    <source>
        <dbReference type="ARBA" id="ARBA00038502"/>
    </source>
</evidence>
<keyword evidence="6" id="KW-1185">Reference proteome</keyword>
<evidence type="ECO:0000259" key="4">
    <source>
        <dbReference type="PROSITE" id="PS51186"/>
    </source>
</evidence>
<dbReference type="PROSITE" id="PS51186">
    <property type="entry name" value="GNAT"/>
    <property type="match status" value="1"/>
</dbReference>
<proteinExistence type="inferred from homology"/>
<dbReference type="RefSeq" id="WP_343947562.1">
    <property type="nucleotide sequence ID" value="NZ_BAAAHQ010000001.1"/>
</dbReference>
<reference evidence="5 6" key="1">
    <citation type="journal article" date="2019" name="Int. J. Syst. Evol. Microbiol.">
        <title>The Global Catalogue of Microorganisms (GCM) 10K type strain sequencing project: providing services to taxonomists for standard genome sequencing and annotation.</title>
        <authorList>
            <consortium name="The Broad Institute Genomics Platform"/>
            <consortium name="The Broad Institute Genome Sequencing Center for Infectious Disease"/>
            <person name="Wu L."/>
            <person name="Ma J."/>
        </authorList>
    </citation>
    <scope>NUCLEOTIDE SEQUENCE [LARGE SCALE GENOMIC DNA]</scope>
    <source>
        <strain evidence="5 6">JCM 11136</strain>
    </source>
</reference>
<comment type="similarity">
    <text evidence="3">Belongs to the acetyltransferase family. RimJ subfamily.</text>
</comment>
<dbReference type="PANTHER" id="PTHR43792:SF8">
    <property type="entry name" value="[RIBOSOMAL PROTEIN US5]-ALANINE N-ACETYLTRANSFERASE"/>
    <property type="match status" value="1"/>
</dbReference>
<evidence type="ECO:0000313" key="5">
    <source>
        <dbReference type="EMBL" id="GAA0911463.1"/>
    </source>
</evidence>
<dbReference type="InterPro" id="IPR051531">
    <property type="entry name" value="N-acetyltransferase"/>
</dbReference>
<name>A0ABN1NLQ3_9ACTN</name>
<dbReference type="EMBL" id="BAAAHQ010000001">
    <property type="protein sequence ID" value="GAA0911463.1"/>
    <property type="molecule type" value="Genomic_DNA"/>
</dbReference>
<dbReference type="InterPro" id="IPR016181">
    <property type="entry name" value="Acyl_CoA_acyltransferase"/>
</dbReference>
<feature type="domain" description="N-acetyltransferase" evidence="4">
    <location>
        <begin position="10"/>
        <end position="176"/>
    </location>
</feature>
<evidence type="ECO:0000313" key="6">
    <source>
        <dbReference type="Proteomes" id="UP001501578"/>
    </source>
</evidence>
<sequence>MAYLAQNLRTAIRHLSRHDHGELAALDHKHRDLHARWMPGPPITTRESFEEYLSRFDRPENEGFLVCAVDGGAIVGRINVNNIVRGSHQSAMVGYASYSPGQGHLSAGLRLLVAHAFGTMGLHRLEANIQPHNLASLRLARSAGFAKEGLSPRFQWIDGAWRDHERWAVTSETALPGR</sequence>
<keyword evidence="2" id="KW-0012">Acyltransferase</keyword>
<dbReference type="Pfam" id="PF13302">
    <property type="entry name" value="Acetyltransf_3"/>
    <property type="match status" value="1"/>
</dbReference>
<protein>
    <submittedName>
        <fullName evidence="5">GNAT family protein</fullName>
    </submittedName>
</protein>
<evidence type="ECO:0000256" key="2">
    <source>
        <dbReference type="ARBA" id="ARBA00023315"/>
    </source>
</evidence>
<gene>
    <name evidence="5" type="ORF">GCM10009560_00660</name>
</gene>
<evidence type="ECO:0000256" key="1">
    <source>
        <dbReference type="ARBA" id="ARBA00022679"/>
    </source>
</evidence>
<dbReference type="InterPro" id="IPR000182">
    <property type="entry name" value="GNAT_dom"/>
</dbReference>
<dbReference type="SUPFAM" id="SSF55729">
    <property type="entry name" value="Acyl-CoA N-acyltransferases (Nat)"/>
    <property type="match status" value="1"/>
</dbReference>
<dbReference type="PANTHER" id="PTHR43792">
    <property type="entry name" value="GNAT FAMILY, PUTATIVE (AFU_ORTHOLOGUE AFUA_3G00765)-RELATED-RELATED"/>
    <property type="match status" value="1"/>
</dbReference>
<dbReference type="Proteomes" id="UP001501578">
    <property type="component" value="Unassembled WGS sequence"/>
</dbReference>
<organism evidence="5 6">
    <name type="scientific">Nonomuraea longicatena</name>
    <dbReference type="NCBI Taxonomy" id="83682"/>
    <lineage>
        <taxon>Bacteria</taxon>
        <taxon>Bacillati</taxon>
        <taxon>Actinomycetota</taxon>
        <taxon>Actinomycetes</taxon>
        <taxon>Streptosporangiales</taxon>
        <taxon>Streptosporangiaceae</taxon>
        <taxon>Nonomuraea</taxon>
    </lineage>
</organism>